<proteinExistence type="predicted"/>
<dbReference type="Gene3D" id="3.30.310.50">
    <property type="entry name" value="Alpha-D-phosphohexomutase, C-terminal domain"/>
    <property type="match status" value="1"/>
</dbReference>
<dbReference type="AlphaFoldDB" id="A0A927C0R6"/>
<organism evidence="1 2">
    <name type="scientific">Spongiibacter pelagi</name>
    <dbReference type="NCBI Taxonomy" id="2760804"/>
    <lineage>
        <taxon>Bacteria</taxon>
        <taxon>Pseudomonadati</taxon>
        <taxon>Pseudomonadota</taxon>
        <taxon>Gammaproteobacteria</taxon>
        <taxon>Cellvibrionales</taxon>
        <taxon>Spongiibacteraceae</taxon>
        <taxon>Spongiibacter</taxon>
    </lineage>
</organism>
<dbReference type="PIRSF" id="PIRSF028291">
    <property type="entry name" value="UCP028291"/>
    <property type="match status" value="1"/>
</dbReference>
<gene>
    <name evidence="1" type="ORF">IB286_03540</name>
</gene>
<accession>A0A927C0R6</accession>
<dbReference type="InterPro" id="IPR014543">
    <property type="entry name" value="UCP028291"/>
</dbReference>
<dbReference type="Proteomes" id="UP000610558">
    <property type="component" value="Unassembled WGS sequence"/>
</dbReference>
<keyword evidence="2" id="KW-1185">Reference proteome</keyword>
<reference evidence="1" key="1">
    <citation type="submission" date="2020-09" db="EMBL/GenBank/DDBJ databases">
        <authorList>
            <person name="Yoon J.-W."/>
        </authorList>
    </citation>
    <scope>NUCLEOTIDE SEQUENCE</scope>
    <source>
        <strain evidence="1">KMU-158</strain>
    </source>
</reference>
<evidence type="ECO:0000313" key="1">
    <source>
        <dbReference type="EMBL" id="MBD2858068.1"/>
    </source>
</evidence>
<protein>
    <submittedName>
        <fullName evidence="1">DUF2218 domain-containing protein</fullName>
    </submittedName>
</protein>
<evidence type="ECO:0000313" key="2">
    <source>
        <dbReference type="Proteomes" id="UP000610558"/>
    </source>
</evidence>
<comment type="caution">
    <text evidence="1">The sequence shown here is derived from an EMBL/GenBank/DDBJ whole genome shotgun (WGS) entry which is preliminary data.</text>
</comment>
<name>A0A927C0R6_9GAMM</name>
<dbReference type="RefSeq" id="WP_190762459.1">
    <property type="nucleotide sequence ID" value="NZ_JACXLD010000001.1"/>
</dbReference>
<dbReference type="EMBL" id="JACXLD010000001">
    <property type="protein sequence ID" value="MBD2858068.1"/>
    <property type="molecule type" value="Genomic_DNA"/>
</dbReference>
<dbReference type="Pfam" id="PF09981">
    <property type="entry name" value="DUF2218"/>
    <property type="match status" value="1"/>
</dbReference>
<sequence length="96" mass="10698">MHTEAIVKAENSEIYLKKLCKHFAHKVPATLNGTQGIIDFPFGRCLLNAEEGHLKMNIELSDKAQVAQAEEVMAVHLKRMASKEALLVNWNRVAAS</sequence>